<dbReference type="Pfam" id="PF00652">
    <property type="entry name" value="Ricin_B_lectin"/>
    <property type="match status" value="1"/>
</dbReference>
<dbReference type="Proteomes" id="UP000008672">
    <property type="component" value="Unassembled WGS sequence"/>
</dbReference>
<evidence type="ECO:0000313" key="6">
    <source>
        <dbReference type="Proteomes" id="UP000008672"/>
    </source>
</evidence>
<dbReference type="CDD" id="cd23464">
    <property type="entry name" value="beta-trefoil_Ricin_CRYBG1"/>
    <property type="match status" value="1"/>
</dbReference>
<feature type="compositionally biased region" description="Polar residues" evidence="3">
    <location>
        <begin position="333"/>
        <end position="353"/>
    </location>
</feature>
<dbReference type="Bgee" id="ENSLACG00000015280">
    <property type="expression patterns" value="Expressed in pectoral fin and 6 other cell types or tissues"/>
</dbReference>
<feature type="compositionally biased region" description="Polar residues" evidence="3">
    <location>
        <begin position="119"/>
        <end position="135"/>
    </location>
</feature>
<organism evidence="5 6">
    <name type="scientific">Latimeria chalumnae</name>
    <name type="common">Coelacanth</name>
    <dbReference type="NCBI Taxonomy" id="7897"/>
    <lineage>
        <taxon>Eukaryota</taxon>
        <taxon>Metazoa</taxon>
        <taxon>Chordata</taxon>
        <taxon>Craniata</taxon>
        <taxon>Vertebrata</taxon>
        <taxon>Euteleostomi</taxon>
        <taxon>Coelacanthiformes</taxon>
        <taxon>Coelacanthidae</taxon>
        <taxon>Latimeria</taxon>
    </lineage>
</organism>
<dbReference type="PANTHER" id="PTHR11818:SF2">
    <property type="entry name" value="BETA_GAMMA CRYSTALLIN DOMAIN-CONTAINING PROTEIN 1"/>
    <property type="match status" value="1"/>
</dbReference>
<dbReference type="EMBL" id="AFYH01088844">
    <property type="status" value="NOT_ANNOTATED_CDS"/>
    <property type="molecule type" value="Genomic_DNA"/>
</dbReference>
<feature type="domain" description="Beta/gamma crystallin 'Greek key'" evidence="4">
    <location>
        <begin position="965"/>
        <end position="1017"/>
    </location>
</feature>
<feature type="region of interest" description="Disordered" evidence="3">
    <location>
        <begin position="75"/>
        <end position="154"/>
    </location>
</feature>
<keyword evidence="2" id="KW-0677">Repeat</keyword>
<dbReference type="EMBL" id="AFYH01088838">
    <property type="status" value="NOT_ANNOTATED_CDS"/>
    <property type="molecule type" value="Genomic_DNA"/>
</dbReference>
<feature type="domain" description="Beta/gamma crystallin 'Greek key'" evidence="4">
    <location>
        <begin position="1109"/>
        <end position="1151"/>
    </location>
</feature>
<dbReference type="EMBL" id="AFYH01088846">
    <property type="status" value="NOT_ANNOTATED_CDS"/>
    <property type="molecule type" value="Genomic_DNA"/>
</dbReference>
<dbReference type="Gene3D" id="2.60.20.10">
    <property type="entry name" value="Crystallins"/>
    <property type="match status" value="6"/>
</dbReference>
<dbReference type="EMBL" id="AFYH01088840">
    <property type="status" value="NOT_ANNOTATED_CDS"/>
    <property type="molecule type" value="Genomic_DNA"/>
</dbReference>
<feature type="domain" description="Beta/gamma crystallin 'Greek key'" evidence="4">
    <location>
        <begin position="805"/>
        <end position="863"/>
    </location>
</feature>
<dbReference type="PROSITE" id="PS50231">
    <property type="entry name" value="RICIN_B_LECTIN"/>
    <property type="match status" value="1"/>
</dbReference>
<dbReference type="SUPFAM" id="SSF50370">
    <property type="entry name" value="Ricin B-like lectins"/>
    <property type="match status" value="1"/>
</dbReference>
<name>H3B627_LATCH</name>
<dbReference type="STRING" id="7897.ENSLACP00000017348"/>
<protein>
    <recommendedName>
        <fullName evidence="4">Beta/gamma crystallin 'Greek key' domain-containing protein</fullName>
    </recommendedName>
</protein>
<feature type="compositionally biased region" description="Polar residues" evidence="3">
    <location>
        <begin position="143"/>
        <end position="154"/>
    </location>
</feature>
<dbReference type="InterPro" id="IPR001064">
    <property type="entry name" value="Beta/gamma_crystallin"/>
</dbReference>
<proteinExistence type="inferred from homology"/>
<feature type="compositionally biased region" description="Low complexity" evidence="3">
    <location>
        <begin position="583"/>
        <end position="598"/>
    </location>
</feature>
<dbReference type="EMBL" id="AFYH01088839">
    <property type="status" value="NOT_ANNOTATED_CDS"/>
    <property type="molecule type" value="Genomic_DNA"/>
</dbReference>
<dbReference type="InterPro" id="IPR035992">
    <property type="entry name" value="Ricin_B-like_lectins"/>
</dbReference>
<evidence type="ECO:0000313" key="5">
    <source>
        <dbReference type="Ensembl" id="ENSLACP00000017348.1"/>
    </source>
</evidence>
<accession>H3B627</accession>
<reference evidence="6" key="1">
    <citation type="submission" date="2011-08" db="EMBL/GenBank/DDBJ databases">
        <title>The draft genome of Latimeria chalumnae.</title>
        <authorList>
            <person name="Di Palma F."/>
            <person name="Alfoldi J."/>
            <person name="Johnson J."/>
            <person name="Berlin A."/>
            <person name="Gnerre S."/>
            <person name="Jaffe D."/>
            <person name="MacCallum I."/>
            <person name="Young S."/>
            <person name="Walker B.J."/>
            <person name="Lander E."/>
            <person name="Lindblad-Toh K."/>
        </authorList>
    </citation>
    <scope>NUCLEOTIDE SEQUENCE [LARGE SCALE GENOMIC DNA]</scope>
    <source>
        <strain evidence="6">Wild caught</strain>
    </source>
</reference>
<evidence type="ECO:0000256" key="3">
    <source>
        <dbReference type="SAM" id="MobiDB-lite"/>
    </source>
</evidence>
<feature type="compositionally biased region" description="Low complexity" evidence="3">
    <location>
        <begin position="310"/>
        <end position="323"/>
    </location>
</feature>
<feature type="domain" description="Beta/gamma crystallin 'Greek key'" evidence="4">
    <location>
        <begin position="910"/>
        <end position="953"/>
    </location>
</feature>
<dbReference type="InterPro" id="IPR050252">
    <property type="entry name" value="Beta/Gamma-Crystallin"/>
</dbReference>
<feature type="domain" description="Beta/gamma crystallin 'Greek key'" evidence="4">
    <location>
        <begin position="1293"/>
        <end position="1334"/>
    </location>
</feature>
<dbReference type="OMA" id="WEAMVLT"/>
<sequence>RGNTASKISLFEKKATSHHHIDFPATKDLSRSPKSSRKYVGRAKLQFNKQAQESYQAKIPMTESSDQGNLLLETMASDPKTNSGDPAIQSVKGGIKQDQTQPEEQLEHLQMQEEKKGVQLQSGTVPTEEQGTGMAQKNERKSLPNQSDRNNLNSQQLKLTPTVSAQQDTVTVQETQKLSPAAVVEQGTISPQKADQKSPLPTMSVEGEKTPLPAKSETSTVSQQQKLSLAVAMQQADQKLPSSTTSEKNILASEKQKTALLISEQCVPQTPSDLQPVAVTAQPNTMLTIEESKGVQLNQQSSEERIPQRSTTVSQESTTVSQSEPKEFLSDVMGQNVSSSQHSEQNDNSSSSDKMIIVPGSEKEMPVQQSSTFMRHNADVKPLLPSEQATINLQHNKESLGISKSTVQKVMDVKSSPEQNLKISATSDDSILDISSDMENFAEAIRNFDSLINIPKKPRVPKSPAPPFAMPPIQEDRLEKIFDPKTFTFGLGNKDGVKISSPSMLLKKQSTDLKSKVKSHRASAEQSMLFKTVQQQSSKPKELEDQMVNGAEVDGATNQGVKRSRLDNSSILANLKTSSSTTLKSLSSVSATSQSDVSHTSNSSQSNIISPLPSQTFSSTQRTISESKSNEPKPPLSKSNLLQPIELELAGPSFSELKLPSYMEKYLKPSADKTGPNDGKDFSSLCWLESPFTQASMSTSELEETVGEVRTLKQINLHNCVNKTRLNVEVFLLDKISPVSLYSMESNATEASIMNVENRSNPRPGKMVIYDPVNNGEEAIEVYNDVEDSTSFKLPPLVLIRVVRGCWLIYEKPHFEGRSIPLEEGEIELVDMWGEEIHEQSGPDEPLPSPKVPIVIGSIRYIVKENSLCQIDLFTEMGGLGQKTTFYDAVDETQAFGIHIRTNSIKVQSGIWLIFEAPSFQGNHVILEPGTYPNPESWGWQEVAYVGSVRPLKTGGLKVEYPNEPKVIVYEKPFFEGQLLELETDVFSFCEDEENAKESNPCHMLPFASIGSLRVLGGVWVGYEKPGFEGYQYVLEEGEYRVWKEWGGCNEKLQSLRPILSDFAAPQMIMYSEENFGAKGLDINVLGAVPNLLETGYGIKTQSINVLNGVWVAYENVDFKGRQYILEKGLYTSFEDWGADNFKISSIQPIMLDCIWGPKIKFKVLLFSEPNFQGSSQIFVQSTQQFANSFSAKSCKVLAGSFCLFFSPSLKGMNKVHFPFQLDLYNCSNFMGCAFYYNVKGLIFLTVEFSEPSIVLFAKENFKGKRIELMTEAGNLQLMGFNAHTFSVHVGGGIWILYEHSNYRGRQIVLRLTDIPSWHRFSGWHRIGSLQPLFQKLVYFRLRNRETGAYASVTGNLDEVKLARIQALEDTGSVDQIWFCQDGLLKCKVAEDCCLETIGSMMCAGSRLGLSLEQGKENHFWTLTSDGLIHSKVRPDLVLDIKGGQQYDQKQIILSLFDEEKPTQRWHMEIL</sequence>
<dbReference type="EMBL" id="AFYH01088841">
    <property type="status" value="NOT_ANNOTATED_CDS"/>
    <property type="molecule type" value="Genomic_DNA"/>
</dbReference>
<evidence type="ECO:0000259" key="4">
    <source>
        <dbReference type="PROSITE" id="PS50915"/>
    </source>
</evidence>
<feature type="region of interest" description="Disordered" evidence="3">
    <location>
        <begin position="517"/>
        <end position="542"/>
    </location>
</feature>
<dbReference type="SMART" id="SM00458">
    <property type="entry name" value="RICIN"/>
    <property type="match status" value="1"/>
</dbReference>
<dbReference type="PANTHER" id="PTHR11818">
    <property type="entry name" value="BETA/GAMMA CRYSTALLIN"/>
    <property type="match status" value="1"/>
</dbReference>
<feature type="region of interest" description="Disordered" evidence="3">
    <location>
        <begin position="182"/>
        <end position="219"/>
    </location>
</feature>
<dbReference type="InterPro" id="IPR011024">
    <property type="entry name" value="G_crystallin-like"/>
</dbReference>
<reference evidence="5" key="2">
    <citation type="submission" date="2025-08" db="UniProtKB">
        <authorList>
            <consortium name="Ensembl"/>
        </authorList>
    </citation>
    <scope>IDENTIFICATION</scope>
</reference>
<dbReference type="InParanoid" id="H3B627"/>
<comment type="similarity">
    <text evidence="1">Belongs to the beta/gamma-crystallin family.</text>
</comment>
<dbReference type="PRINTS" id="PR01367">
    <property type="entry name" value="BGCRYSTALLIN"/>
</dbReference>
<dbReference type="SMART" id="SM00247">
    <property type="entry name" value="XTALbg"/>
    <property type="match status" value="5"/>
</dbReference>
<feature type="region of interest" description="Disordered" evidence="3">
    <location>
        <begin position="293"/>
        <end position="355"/>
    </location>
</feature>
<feature type="region of interest" description="Disordered" evidence="3">
    <location>
        <begin position="583"/>
        <end position="639"/>
    </location>
</feature>
<dbReference type="SUPFAM" id="SSF49695">
    <property type="entry name" value="gamma-Crystallin-like"/>
    <property type="match status" value="3"/>
</dbReference>
<dbReference type="PROSITE" id="PS50915">
    <property type="entry name" value="CRYSTALLIN_BETA_GAMMA"/>
    <property type="match status" value="6"/>
</dbReference>
<dbReference type="EMBL" id="AFYH01088837">
    <property type="status" value="NOT_ANNOTATED_CDS"/>
    <property type="molecule type" value="Genomic_DNA"/>
</dbReference>
<dbReference type="Pfam" id="PF00030">
    <property type="entry name" value="Crystall"/>
    <property type="match status" value="5"/>
</dbReference>
<dbReference type="Ensembl" id="ENSLACT00000017475.1">
    <property type="protein sequence ID" value="ENSLACP00000017348.1"/>
    <property type="gene ID" value="ENSLACG00000015280.1"/>
</dbReference>
<dbReference type="EMBL" id="AFYH01088843">
    <property type="status" value="NOT_ANNOTATED_CDS"/>
    <property type="molecule type" value="Genomic_DNA"/>
</dbReference>
<dbReference type="EMBL" id="AFYH01088842">
    <property type="status" value="NOT_ANNOTATED_CDS"/>
    <property type="molecule type" value="Genomic_DNA"/>
</dbReference>
<dbReference type="FunCoup" id="H3B627">
    <property type="interactions" value="116"/>
</dbReference>
<dbReference type="EMBL" id="AFYH01088845">
    <property type="status" value="NOT_ANNOTATED_CDS"/>
    <property type="molecule type" value="Genomic_DNA"/>
</dbReference>
<evidence type="ECO:0000256" key="1">
    <source>
        <dbReference type="ARBA" id="ARBA00009646"/>
    </source>
</evidence>
<feature type="region of interest" description="Disordered" evidence="3">
    <location>
        <begin position="15"/>
        <end position="39"/>
    </location>
</feature>
<dbReference type="InterPro" id="IPR000772">
    <property type="entry name" value="Ricin_B_lectin"/>
</dbReference>
<feature type="compositionally biased region" description="Polar residues" evidence="3">
    <location>
        <begin position="599"/>
        <end position="627"/>
    </location>
</feature>
<feature type="compositionally biased region" description="Basic and acidic residues" evidence="3">
    <location>
        <begin position="105"/>
        <end position="117"/>
    </location>
</feature>
<dbReference type="eggNOG" id="ENOG502QUA4">
    <property type="taxonomic scope" value="Eukaryota"/>
</dbReference>
<keyword evidence="6" id="KW-1185">Reference proteome</keyword>
<feature type="domain" description="Beta/gamma crystallin 'Greek key'" evidence="4">
    <location>
        <begin position="1018"/>
        <end position="1060"/>
    </location>
</feature>
<dbReference type="GeneTree" id="ENSGT00940000157740"/>
<dbReference type="HOGENOM" id="CLU_002648_0_0_1"/>
<gene>
    <name evidence="5" type="primary">CRYBG1A</name>
</gene>
<evidence type="ECO:0000256" key="2">
    <source>
        <dbReference type="ARBA" id="ARBA00022737"/>
    </source>
</evidence>
<dbReference type="Gene3D" id="2.80.10.50">
    <property type="match status" value="1"/>
</dbReference>
<reference evidence="5" key="3">
    <citation type="submission" date="2025-09" db="UniProtKB">
        <authorList>
            <consortium name="Ensembl"/>
        </authorList>
    </citation>
    <scope>IDENTIFICATION</scope>
</reference>